<reference evidence="1 2" key="1">
    <citation type="submission" date="2023-01" db="EMBL/GenBank/DDBJ databases">
        <authorList>
            <person name="Kreplak J."/>
        </authorList>
    </citation>
    <scope>NUCLEOTIDE SEQUENCE [LARGE SCALE GENOMIC DNA]</scope>
</reference>
<keyword evidence="2" id="KW-1185">Reference proteome</keyword>
<proteinExistence type="predicted"/>
<dbReference type="PANTHER" id="PTHR37610:SF97">
    <property type="entry name" value="RETROTRANSPOSON GAG DOMAIN-CONTAINING PROTEIN"/>
    <property type="match status" value="1"/>
</dbReference>
<dbReference type="AlphaFoldDB" id="A0AAV0Z574"/>
<evidence type="ECO:0000313" key="2">
    <source>
        <dbReference type="Proteomes" id="UP001157006"/>
    </source>
</evidence>
<gene>
    <name evidence="1" type="ORF">VFH_I049640</name>
</gene>
<evidence type="ECO:0000313" key="1">
    <source>
        <dbReference type="EMBL" id="CAI8592624.1"/>
    </source>
</evidence>
<dbReference type="Proteomes" id="UP001157006">
    <property type="component" value="Chromosome 1S"/>
</dbReference>
<dbReference type="EMBL" id="OX451735">
    <property type="protein sequence ID" value="CAI8592624.1"/>
    <property type="molecule type" value="Genomic_DNA"/>
</dbReference>
<protein>
    <submittedName>
        <fullName evidence="1">Uncharacterized protein</fullName>
    </submittedName>
</protein>
<accession>A0AAV0Z574</accession>
<organism evidence="1 2">
    <name type="scientific">Vicia faba</name>
    <name type="common">Broad bean</name>
    <name type="synonym">Faba vulgaris</name>
    <dbReference type="NCBI Taxonomy" id="3906"/>
    <lineage>
        <taxon>Eukaryota</taxon>
        <taxon>Viridiplantae</taxon>
        <taxon>Streptophyta</taxon>
        <taxon>Embryophyta</taxon>
        <taxon>Tracheophyta</taxon>
        <taxon>Spermatophyta</taxon>
        <taxon>Magnoliopsida</taxon>
        <taxon>eudicotyledons</taxon>
        <taxon>Gunneridae</taxon>
        <taxon>Pentapetalae</taxon>
        <taxon>rosids</taxon>
        <taxon>fabids</taxon>
        <taxon>Fabales</taxon>
        <taxon>Fabaceae</taxon>
        <taxon>Papilionoideae</taxon>
        <taxon>50 kb inversion clade</taxon>
        <taxon>NPAAA clade</taxon>
        <taxon>Hologalegina</taxon>
        <taxon>IRL clade</taxon>
        <taxon>Fabeae</taxon>
        <taxon>Vicia</taxon>
    </lineage>
</organism>
<dbReference type="PANTHER" id="PTHR37610">
    <property type="entry name" value="CCHC-TYPE DOMAIN-CONTAINING PROTEIN"/>
    <property type="match status" value="1"/>
</dbReference>
<sequence length="90" mass="10472">MLIAFSEKNEIGFINGLFSQPLDGDPQYLVWHMNDIIVASWLLYFVSKELTANIIYSSTAGTIWKDLWGHFLQNNDPHLFQLCKDFIIYT</sequence>
<name>A0AAV0Z574_VICFA</name>